<dbReference type="Pfam" id="PF11951">
    <property type="entry name" value="Fungal_trans_2"/>
    <property type="match status" value="1"/>
</dbReference>
<name>A0A428R9Z4_9HYPO</name>
<evidence type="ECO:0000256" key="1">
    <source>
        <dbReference type="ARBA" id="ARBA00004123"/>
    </source>
</evidence>
<protein>
    <recommendedName>
        <fullName evidence="5">Fungal-specific transcription factor domain-containing protein</fullName>
    </recommendedName>
</protein>
<evidence type="ECO:0008006" key="5">
    <source>
        <dbReference type="Google" id="ProtNLM"/>
    </source>
</evidence>
<evidence type="ECO:0000313" key="3">
    <source>
        <dbReference type="EMBL" id="RSL74346.1"/>
    </source>
</evidence>
<organism evidence="3 4">
    <name type="scientific">Fusarium floridanum</name>
    <dbReference type="NCBI Taxonomy" id="1325733"/>
    <lineage>
        <taxon>Eukaryota</taxon>
        <taxon>Fungi</taxon>
        <taxon>Dikarya</taxon>
        <taxon>Ascomycota</taxon>
        <taxon>Pezizomycotina</taxon>
        <taxon>Sordariomycetes</taxon>
        <taxon>Hypocreomycetidae</taxon>
        <taxon>Hypocreales</taxon>
        <taxon>Nectriaceae</taxon>
        <taxon>Fusarium</taxon>
        <taxon>Fusarium solani species complex</taxon>
    </lineage>
</organism>
<dbReference type="InterPro" id="IPR021858">
    <property type="entry name" value="Fun_TF"/>
</dbReference>
<proteinExistence type="predicted"/>
<dbReference type="AlphaFoldDB" id="A0A428R9Z4"/>
<dbReference type="GO" id="GO:0005634">
    <property type="term" value="C:nucleus"/>
    <property type="evidence" value="ECO:0007669"/>
    <property type="project" value="UniProtKB-SubCell"/>
</dbReference>
<dbReference type="EMBL" id="NKCL01000399">
    <property type="protein sequence ID" value="RSL74346.1"/>
    <property type="molecule type" value="Genomic_DNA"/>
</dbReference>
<evidence type="ECO:0000313" key="4">
    <source>
        <dbReference type="Proteomes" id="UP000287972"/>
    </source>
</evidence>
<dbReference type="Proteomes" id="UP000287972">
    <property type="component" value="Unassembled WGS sequence"/>
</dbReference>
<dbReference type="PANTHER" id="PTHR37534:SF46">
    <property type="entry name" value="ZN(II)2CYS6 TRANSCRIPTION FACTOR (EUROFUNG)"/>
    <property type="match status" value="1"/>
</dbReference>
<gene>
    <name evidence="3" type="ORF">CEP51_011586</name>
</gene>
<dbReference type="PANTHER" id="PTHR37534">
    <property type="entry name" value="TRANSCRIPTIONAL ACTIVATOR PROTEIN UGA3"/>
    <property type="match status" value="1"/>
</dbReference>
<sequence>MLPMPANENAFITEIIPAASVDDLLMHSILIVSGAHLNFDDDADGTAQKATLCHYSSLIRLLRAEFIELKDSDVSKLVRLLLILVILSHFEVISGINGEALFRHLRASREIILKILKHQANAPLGHDLTTHFGLGLELYSYLIVTNCLTPYGPLSERMFSMDHFITSLNSLSPYPTFGIMFAGFHGLFELIPQTSLLFAKRLVEQEAGVIDPSPGCVELHDTIQSRLHNWNDAQAATHKFHDKGSIEYVSKALRHSLEIYLRAAMQGSSIPSPETISEIQSHVDIILDSGHKLDDSQWTAILMWPCLIACSCTTQQDMQELLSRGLRSSRYRMKHSIRASNLLQRLWDDPDPRMYGPYGLYLAISKYDATFATL</sequence>
<comment type="subcellular location">
    <subcellularLocation>
        <location evidence="1">Nucleus</location>
    </subcellularLocation>
</comment>
<accession>A0A428R9Z4</accession>
<evidence type="ECO:0000256" key="2">
    <source>
        <dbReference type="ARBA" id="ARBA00023242"/>
    </source>
</evidence>
<keyword evidence="2" id="KW-0539">Nucleus</keyword>
<reference evidence="3 4" key="1">
    <citation type="submission" date="2017-06" db="EMBL/GenBank/DDBJ databases">
        <title>Comparative genomic analysis of Ambrosia Fusariam Clade fungi.</title>
        <authorList>
            <person name="Stajich J.E."/>
            <person name="Carrillo J."/>
            <person name="Kijimoto T."/>
            <person name="Eskalen A."/>
            <person name="O'Donnell K."/>
            <person name="Kasson M."/>
        </authorList>
    </citation>
    <scope>NUCLEOTIDE SEQUENCE [LARGE SCALE GENOMIC DNA]</scope>
    <source>
        <strain evidence="3 4">NRRL62606</strain>
    </source>
</reference>
<comment type="caution">
    <text evidence="3">The sequence shown here is derived from an EMBL/GenBank/DDBJ whole genome shotgun (WGS) entry which is preliminary data.</text>
</comment>
<keyword evidence="4" id="KW-1185">Reference proteome</keyword>